<protein>
    <submittedName>
        <fullName evidence="2">Uncharacterized protein</fullName>
    </submittedName>
</protein>
<accession>A0A1S4VXY4</accession>
<evidence type="ECO:0000256" key="1">
    <source>
        <dbReference type="SAM" id="MobiDB-lite"/>
    </source>
</evidence>
<name>A0A1S4VXY4_9MYCO</name>
<reference evidence="2 3" key="1">
    <citation type="submission" date="2016-12" db="EMBL/GenBank/DDBJ databases">
        <title>The new phylogeny of genus Mycobacterium.</title>
        <authorList>
            <person name="Tortoli E."/>
            <person name="Trovato A."/>
            <person name="Cirillo D.M."/>
        </authorList>
    </citation>
    <scope>NUCLEOTIDE SEQUENCE [LARGE SCALE GENOMIC DNA]</scope>
    <source>
        <strain evidence="2 3">CCUG 66554</strain>
    </source>
</reference>
<proteinExistence type="predicted"/>
<dbReference type="STRING" id="1578165.BKG68_02720"/>
<dbReference type="KEGG" id="msao:MYCSP_17280"/>
<sequence length="70" mass="8154">MIDITDALAGIVSDFESMLDELRDEADAAREEVEEQTSGQGAELRVPAQIYLTESDFDEDDVYRWQRWRR</sequence>
<evidence type="ECO:0000313" key="3">
    <source>
        <dbReference type="Proteomes" id="UP000192434"/>
    </source>
</evidence>
<dbReference type="AlphaFoldDB" id="A0A1S4VXY4"/>
<comment type="caution">
    <text evidence="2">The sequence shown here is derived from an EMBL/GenBank/DDBJ whole genome shotgun (WGS) entry which is preliminary data.</text>
</comment>
<dbReference type="OrthoDB" id="4763107at2"/>
<evidence type="ECO:0000313" key="2">
    <source>
        <dbReference type="EMBL" id="ORB56746.1"/>
    </source>
</evidence>
<gene>
    <name evidence="2" type="ORF">BST43_13225</name>
</gene>
<feature type="region of interest" description="Disordered" evidence="1">
    <location>
        <begin position="25"/>
        <end position="44"/>
    </location>
</feature>
<dbReference type="Proteomes" id="UP000192434">
    <property type="component" value="Unassembled WGS sequence"/>
</dbReference>
<dbReference type="RefSeq" id="WP_083016429.1">
    <property type="nucleotide sequence ID" value="NZ_CP010271.1"/>
</dbReference>
<dbReference type="EMBL" id="MVII01000015">
    <property type="protein sequence ID" value="ORB56746.1"/>
    <property type="molecule type" value="Genomic_DNA"/>
</dbReference>
<organism evidence="2 3">
    <name type="scientific">Mycobacteroides saopaulense</name>
    <dbReference type="NCBI Taxonomy" id="1578165"/>
    <lineage>
        <taxon>Bacteria</taxon>
        <taxon>Bacillati</taxon>
        <taxon>Actinomycetota</taxon>
        <taxon>Actinomycetes</taxon>
        <taxon>Mycobacteriales</taxon>
        <taxon>Mycobacteriaceae</taxon>
        <taxon>Mycobacteroides</taxon>
    </lineage>
</organism>